<reference evidence="2" key="1">
    <citation type="journal article" date="2022" name="Mol. Ecol. Resour.">
        <title>The genomes of chicory, endive, great burdock and yacon provide insights into Asteraceae palaeo-polyploidization history and plant inulin production.</title>
        <authorList>
            <person name="Fan W."/>
            <person name="Wang S."/>
            <person name="Wang H."/>
            <person name="Wang A."/>
            <person name="Jiang F."/>
            <person name="Liu H."/>
            <person name="Zhao H."/>
            <person name="Xu D."/>
            <person name="Zhang Y."/>
        </authorList>
    </citation>
    <scope>NUCLEOTIDE SEQUENCE [LARGE SCALE GENOMIC DNA]</scope>
    <source>
        <strain evidence="2">cv. Yunnan</strain>
    </source>
</reference>
<gene>
    <name evidence="1" type="ORF">L1987_55201</name>
</gene>
<dbReference type="Proteomes" id="UP001056120">
    <property type="component" value="Linkage Group LG18"/>
</dbReference>
<dbReference type="EMBL" id="CM042035">
    <property type="protein sequence ID" value="KAI3755403.1"/>
    <property type="molecule type" value="Genomic_DNA"/>
</dbReference>
<evidence type="ECO:0000313" key="2">
    <source>
        <dbReference type="Proteomes" id="UP001056120"/>
    </source>
</evidence>
<name>A0ACB9E9W9_9ASTR</name>
<reference evidence="1 2" key="2">
    <citation type="journal article" date="2022" name="Mol. Ecol. Resour.">
        <title>The genomes of chicory, endive, great burdock and yacon provide insights into Asteraceae paleo-polyploidization history and plant inulin production.</title>
        <authorList>
            <person name="Fan W."/>
            <person name="Wang S."/>
            <person name="Wang H."/>
            <person name="Wang A."/>
            <person name="Jiang F."/>
            <person name="Liu H."/>
            <person name="Zhao H."/>
            <person name="Xu D."/>
            <person name="Zhang Y."/>
        </authorList>
    </citation>
    <scope>NUCLEOTIDE SEQUENCE [LARGE SCALE GENOMIC DNA]</scope>
    <source>
        <strain evidence="2">cv. Yunnan</strain>
        <tissue evidence="1">Leaves</tissue>
    </source>
</reference>
<organism evidence="1 2">
    <name type="scientific">Smallanthus sonchifolius</name>
    <dbReference type="NCBI Taxonomy" id="185202"/>
    <lineage>
        <taxon>Eukaryota</taxon>
        <taxon>Viridiplantae</taxon>
        <taxon>Streptophyta</taxon>
        <taxon>Embryophyta</taxon>
        <taxon>Tracheophyta</taxon>
        <taxon>Spermatophyta</taxon>
        <taxon>Magnoliopsida</taxon>
        <taxon>eudicotyledons</taxon>
        <taxon>Gunneridae</taxon>
        <taxon>Pentapetalae</taxon>
        <taxon>asterids</taxon>
        <taxon>campanulids</taxon>
        <taxon>Asterales</taxon>
        <taxon>Asteraceae</taxon>
        <taxon>Asteroideae</taxon>
        <taxon>Heliantheae alliance</taxon>
        <taxon>Millerieae</taxon>
        <taxon>Smallanthus</taxon>
    </lineage>
</organism>
<keyword evidence="2" id="KW-1185">Reference proteome</keyword>
<proteinExistence type="predicted"/>
<accession>A0ACB9E9W9</accession>
<sequence length="130" mass="15213">MVLDVMLSILLRFKQTLIMTLSSLLLILHNSSHGIHNSRLWRMEFTIVLLHMEHSYTDETWYDSVAVLEFECSDEDFQNVLSLNDSEVASRPSNEIRSKSDESYNETNLFTLMKCHLPLMKMLEWIMVGI</sequence>
<protein>
    <submittedName>
        <fullName evidence="1">Uncharacterized protein</fullName>
    </submittedName>
</protein>
<evidence type="ECO:0000313" key="1">
    <source>
        <dbReference type="EMBL" id="KAI3755403.1"/>
    </source>
</evidence>
<comment type="caution">
    <text evidence="1">The sequence shown here is derived from an EMBL/GenBank/DDBJ whole genome shotgun (WGS) entry which is preliminary data.</text>
</comment>